<dbReference type="Proteomes" id="UP000600247">
    <property type="component" value="Unassembled WGS sequence"/>
</dbReference>
<dbReference type="Pfam" id="PF12833">
    <property type="entry name" value="HTH_18"/>
    <property type="match status" value="1"/>
</dbReference>
<gene>
    <name evidence="6" type="ORF">GCM10010918_03000</name>
</gene>
<dbReference type="InterPro" id="IPR018062">
    <property type="entry name" value="HTH_AraC-typ_CS"/>
</dbReference>
<sequence>MKNMIVSEWEESHFPLYTADSIQSVYSTSNRPLHHIHERLSVLIAIVSGKGSLKTNDQMYELTEGSVILLPAHSEAELTANSTHPLHAYKLVIHARERESSLPAGAMMQKSEAASNSVVYFFPNEPAIVANVEELYVHRLPENEIRHVQNQIVFHQIILQLLQGQGAKYAASEQPSMERSIAYLENHFSEKITREQLAEIAGVSRSHYSILFKQMTGFSPSDYLSRLRVHRAKELLISGSGTLREIALKVGYKDEFYLSRRFKQQTGAAPSGYNRGKFERIAVLLSPYASHLLLLGLEPAIIISDSSEYVNTSDLQPPQSITFININCSIEQVKSLLLEADIELIIGAQEHLDLSGFQAEHLRAIAPVAEVSWMDMGWKEHLRIIAQIIQRQERAERWLAEFELEEQAARSLVGQSKAANETITILVIKPDQLFIYGNRNFGYVIYQSLGLKPPVKVKQQMDMLGDRFHSIPIDLSELAGYAGDRMLVIIFPDIKGSIEHSEAIFKSVYWEELRSVQQGNVHVLDLDEWIPYNPISIRLQLQRAVDLFTANQ</sequence>
<organism evidence="6 7">
    <name type="scientific">Paenibacillus radicis</name>
    <name type="common">ex Gao et al. 2016</name>
    <dbReference type="NCBI Taxonomy" id="1737354"/>
    <lineage>
        <taxon>Bacteria</taxon>
        <taxon>Bacillati</taxon>
        <taxon>Bacillota</taxon>
        <taxon>Bacilli</taxon>
        <taxon>Bacillales</taxon>
        <taxon>Paenibacillaceae</taxon>
        <taxon>Paenibacillus</taxon>
    </lineage>
</organism>
<dbReference type="PROSITE" id="PS01124">
    <property type="entry name" value="HTH_ARAC_FAMILY_2"/>
    <property type="match status" value="1"/>
</dbReference>
<protein>
    <recommendedName>
        <fullName evidence="8">AraC family transcriptional regulator</fullName>
    </recommendedName>
</protein>
<evidence type="ECO:0000313" key="6">
    <source>
        <dbReference type="EMBL" id="GGG53666.1"/>
    </source>
</evidence>
<evidence type="ECO:0000256" key="2">
    <source>
        <dbReference type="ARBA" id="ARBA00023125"/>
    </source>
</evidence>
<name>A0A917GQK0_9BACL</name>
<dbReference type="Pfam" id="PF02311">
    <property type="entry name" value="AraC_binding"/>
    <property type="match status" value="1"/>
</dbReference>
<evidence type="ECO:0000256" key="3">
    <source>
        <dbReference type="ARBA" id="ARBA00023163"/>
    </source>
</evidence>
<dbReference type="InterPro" id="IPR014710">
    <property type="entry name" value="RmlC-like_jellyroll"/>
</dbReference>
<dbReference type="Gene3D" id="3.40.50.1980">
    <property type="entry name" value="Nitrogenase molybdenum iron protein domain"/>
    <property type="match status" value="2"/>
</dbReference>
<dbReference type="EMBL" id="BMHY01000001">
    <property type="protein sequence ID" value="GGG53666.1"/>
    <property type="molecule type" value="Genomic_DNA"/>
</dbReference>
<dbReference type="InterPro" id="IPR002491">
    <property type="entry name" value="ABC_transptr_periplasmic_BD"/>
</dbReference>
<evidence type="ECO:0000313" key="7">
    <source>
        <dbReference type="Proteomes" id="UP000600247"/>
    </source>
</evidence>
<dbReference type="PANTHER" id="PTHR43280:SF28">
    <property type="entry name" value="HTH-TYPE TRANSCRIPTIONAL ACTIVATOR RHAS"/>
    <property type="match status" value="1"/>
</dbReference>
<keyword evidence="7" id="KW-1185">Reference proteome</keyword>
<dbReference type="SMART" id="SM00342">
    <property type="entry name" value="HTH_ARAC"/>
    <property type="match status" value="1"/>
</dbReference>
<dbReference type="AlphaFoldDB" id="A0A917GQK0"/>
<dbReference type="Pfam" id="PF01497">
    <property type="entry name" value="Peripla_BP_2"/>
    <property type="match status" value="1"/>
</dbReference>
<accession>A0A917GQK0</accession>
<proteinExistence type="predicted"/>
<feature type="domain" description="HTH araC/xylS-type" evidence="4">
    <location>
        <begin position="178"/>
        <end position="276"/>
    </location>
</feature>
<dbReference type="GO" id="GO:0043565">
    <property type="term" value="F:sequence-specific DNA binding"/>
    <property type="evidence" value="ECO:0007669"/>
    <property type="project" value="InterPro"/>
</dbReference>
<evidence type="ECO:0000259" key="5">
    <source>
        <dbReference type="PROSITE" id="PS50983"/>
    </source>
</evidence>
<comment type="caution">
    <text evidence="6">The sequence shown here is derived from an EMBL/GenBank/DDBJ whole genome shotgun (WGS) entry which is preliminary data.</text>
</comment>
<dbReference type="InterPro" id="IPR018060">
    <property type="entry name" value="HTH_AraC"/>
</dbReference>
<keyword evidence="3" id="KW-0804">Transcription</keyword>
<dbReference type="InterPro" id="IPR003313">
    <property type="entry name" value="AraC-bd"/>
</dbReference>
<dbReference type="SUPFAM" id="SSF53807">
    <property type="entry name" value="Helical backbone' metal receptor"/>
    <property type="match status" value="1"/>
</dbReference>
<evidence type="ECO:0008006" key="8">
    <source>
        <dbReference type="Google" id="ProtNLM"/>
    </source>
</evidence>
<dbReference type="InterPro" id="IPR037923">
    <property type="entry name" value="HTH-like"/>
</dbReference>
<feature type="domain" description="Fe/B12 periplasmic-binding" evidence="5">
    <location>
        <begin position="280"/>
        <end position="552"/>
    </location>
</feature>
<keyword evidence="2" id="KW-0238">DNA-binding</keyword>
<dbReference type="GO" id="GO:0003700">
    <property type="term" value="F:DNA-binding transcription factor activity"/>
    <property type="evidence" value="ECO:0007669"/>
    <property type="project" value="InterPro"/>
</dbReference>
<keyword evidence="1" id="KW-0805">Transcription regulation</keyword>
<dbReference type="InterPro" id="IPR009057">
    <property type="entry name" value="Homeodomain-like_sf"/>
</dbReference>
<dbReference type="SUPFAM" id="SSF51215">
    <property type="entry name" value="Regulatory protein AraC"/>
    <property type="match status" value="1"/>
</dbReference>
<reference evidence="6 7" key="1">
    <citation type="journal article" date="2014" name="Int. J. Syst. Evol. Microbiol.">
        <title>Complete genome sequence of Corynebacterium casei LMG S-19264T (=DSM 44701T), isolated from a smear-ripened cheese.</title>
        <authorList>
            <consortium name="US DOE Joint Genome Institute (JGI-PGF)"/>
            <person name="Walter F."/>
            <person name="Albersmeier A."/>
            <person name="Kalinowski J."/>
            <person name="Ruckert C."/>
        </authorList>
    </citation>
    <scope>NUCLEOTIDE SEQUENCE [LARGE SCALE GENOMIC DNA]</scope>
    <source>
        <strain evidence="6 7">CGMCC 1.15286</strain>
    </source>
</reference>
<evidence type="ECO:0000259" key="4">
    <source>
        <dbReference type="PROSITE" id="PS01124"/>
    </source>
</evidence>
<dbReference type="SUPFAM" id="SSF46689">
    <property type="entry name" value="Homeodomain-like"/>
    <property type="match status" value="2"/>
</dbReference>
<dbReference type="Gene3D" id="1.10.10.60">
    <property type="entry name" value="Homeodomain-like"/>
    <property type="match status" value="2"/>
</dbReference>
<dbReference type="PROSITE" id="PS00041">
    <property type="entry name" value="HTH_ARAC_FAMILY_1"/>
    <property type="match status" value="1"/>
</dbReference>
<evidence type="ECO:0000256" key="1">
    <source>
        <dbReference type="ARBA" id="ARBA00023015"/>
    </source>
</evidence>
<dbReference type="PROSITE" id="PS50983">
    <property type="entry name" value="FE_B12_PBP"/>
    <property type="match status" value="1"/>
</dbReference>
<dbReference type="PANTHER" id="PTHR43280">
    <property type="entry name" value="ARAC-FAMILY TRANSCRIPTIONAL REGULATOR"/>
    <property type="match status" value="1"/>
</dbReference>
<dbReference type="Gene3D" id="2.60.120.10">
    <property type="entry name" value="Jelly Rolls"/>
    <property type="match status" value="1"/>
</dbReference>